<feature type="region of interest" description="Disordered" evidence="5">
    <location>
        <begin position="929"/>
        <end position="990"/>
    </location>
</feature>
<dbReference type="InterPro" id="IPR036640">
    <property type="entry name" value="ABC1_TM_sf"/>
</dbReference>
<keyword evidence="3 6" id="KW-1133">Transmembrane helix</keyword>
<dbReference type="OrthoDB" id="9760920at2"/>
<dbReference type="GO" id="GO:0016887">
    <property type="term" value="F:ATP hydrolysis activity"/>
    <property type="evidence" value="ECO:0007669"/>
    <property type="project" value="InterPro"/>
</dbReference>
<evidence type="ECO:0000313" key="9">
    <source>
        <dbReference type="EMBL" id="RVU13959.1"/>
    </source>
</evidence>
<protein>
    <submittedName>
        <fullName evidence="9">ABC transporter ATP-binding protein</fullName>
    </submittedName>
</protein>
<feature type="region of interest" description="Disordered" evidence="5">
    <location>
        <begin position="499"/>
        <end position="524"/>
    </location>
</feature>
<dbReference type="PROSITE" id="PS50893">
    <property type="entry name" value="ABC_TRANSPORTER_2"/>
    <property type="match status" value="1"/>
</dbReference>
<dbReference type="Proteomes" id="UP000286997">
    <property type="component" value="Unassembled WGS sequence"/>
</dbReference>
<evidence type="ECO:0000256" key="6">
    <source>
        <dbReference type="SAM" id="Phobius"/>
    </source>
</evidence>
<comment type="subcellular location">
    <subcellularLocation>
        <location evidence="1">Cell membrane</location>
        <topology evidence="1">Multi-pass membrane protein</topology>
    </subcellularLocation>
</comment>
<dbReference type="SUPFAM" id="SSF52540">
    <property type="entry name" value="P-loop containing nucleoside triphosphate hydrolases"/>
    <property type="match status" value="1"/>
</dbReference>
<organism evidence="9 10">
    <name type="scientific">Methylobacterium oryzihabitans</name>
    <dbReference type="NCBI Taxonomy" id="2499852"/>
    <lineage>
        <taxon>Bacteria</taxon>
        <taxon>Pseudomonadati</taxon>
        <taxon>Pseudomonadota</taxon>
        <taxon>Alphaproteobacteria</taxon>
        <taxon>Hyphomicrobiales</taxon>
        <taxon>Methylobacteriaceae</taxon>
        <taxon>Methylobacterium</taxon>
    </lineage>
</organism>
<dbReference type="SUPFAM" id="SSF90123">
    <property type="entry name" value="ABC transporter transmembrane region"/>
    <property type="match status" value="1"/>
</dbReference>
<evidence type="ECO:0000256" key="5">
    <source>
        <dbReference type="SAM" id="MobiDB-lite"/>
    </source>
</evidence>
<feature type="domain" description="ABC transporter" evidence="7">
    <location>
        <begin position="400"/>
        <end position="949"/>
    </location>
</feature>
<dbReference type="EMBL" id="SACP01000038">
    <property type="protein sequence ID" value="RVU13959.1"/>
    <property type="molecule type" value="Genomic_DNA"/>
</dbReference>
<dbReference type="InterPro" id="IPR039421">
    <property type="entry name" value="Type_1_exporter"/>
</dbReference>
<dbReference type="InterPro" id="IPR003439">
    <property type="entry name" value="ABC_transporter-like_ATP-bd"/>
</dbReference>
<evidence type="ECO:0000256" key="4">
    <source>
        <dbReference type="ARBA" id="ARBA00023136"/>
    </source>
</evidence>
<keyword evidence="9" id="KW-0067">ATP-binding</keyword>
<dbReference type="PANTHER" id="PTHR43394:SF1">
    <property type="entry name" value="ATP-BINDING CASSETTE SUB-FAMILY B MEMBER 10, MITOCHONDRIAL"/>
    <property type="match status" value="1"/>
</dbReference>
<evidence type="ECO:0000256" key="1">
    <source>
        <dbReference type="ARBA" id="ARBA00004651"/>
    </source>
</evidence>
<dbReference type="GO" id="GO:0005524">
    <property type="term" value="F:ATP binding"/>
    <property type="evidence" value="ECO:0007669"/>
    <property type="project" value="UniProtKB-KW"/>
</dbReference>
<dbReference type="PROSITE" id="PS50929">
    <property type="entry name" value="ABC_TM1F"/>
    <property type="match status" value="1"/>
</dbReference>
<feature type="region of interest" description="Disordered" evidence="5">
    <location>
        <begin position="1"/>
        <end position="28"/>
    </location>
</feature>
<evidence type="ECO:0000259" key="7">
    <source>
        <dbReference type="PROSITE" id="PS50893"/>
    </source>
</evidence>
<dbReference type="AlphaFoldDB" id="A0A3S3U2D2"/>
<keyword evidence="2 6" id="KW-0812">Transmembrane</keyword>
<dbReference type="Gene3D" id="1.20.1560.10">
    <property type="entry name" value="ABC transporter type 1, transmembrane domain"/>
    <property type="match status" value="1"/>
</dbReference>
<keyword evidence="9" id="KW-0547">Nucleotide-binding</keyword>
<name>A0A3S3U2D2_9HYPH</name>
<evidence type="ECO:0000313" key="10">
    <source>
        <dbReference type="Proteomes" id="UP000286997"/>
    </source>
</evidence>
<comment type="caution">
    <text evidence="9">The sequence shown here is derived from an EMBL/GenBank/DDBJ whole genome shotgun (WGS) entry which is preliminary data.</text>
</comment>
<feature type="compositionally biased region" description="Basic and acidic residues" evidence="5">
    <location>
        <begin position="509"/>
        <end position="522"/>
    </location>
</feature>
<keyword evidence="10" id="KW-1185">Reference proteome</keyword>
<dbReference type="GO" id="GO:0005886">
    <property type="term" value="C:plasma membrane"/>
    <property type="evidence" value="ECO:0007669"/>
    <property type="project" value="UniProtKB-SubCell"/>
</dbReference>
<feature type="transmembrane region" description="Helical" evidence="6">
    <location>
        <begin position="310"/>
        <end position="332"/>
    </location>
</feature>
<dbReference type="CDD" id="cd07346">
    <property type="entry name" value="ABC_6TM_exporters"/>
    <property type="match status" value="1"/>
</dbReference>
<gene>
    <name evidence="9" type="ORF">EOE48_25325</name>
</gene>
<feature type="transmembrane region" description="Helical" evidence="6">
    <location>
        <begin position="118"/>
        <end position="141"/>
    </location>
</feature>
<dbReference type="Pfam" id="PF00664">
    <property type="entry name" value="ABC_membrane"/>
    <property type="match status" value="1"/>
</dbReference>
<proteinExistence type="predicted"/>
<dbReference type="InterPro" id="IPR011527">
    <property type="entry name" value="ABC1_TM_dom"/>
</dbReference>
<feature type="transmembrane region" description="Helical" evidence="6">
    <location>
        <begin position="49"/>
        <end position="66"/>
    </location>
</feature>
<sequence>MSAVDGNDRDRGRDDGRGSRDGDAEARDAQGGLDRSLFRYVWRHSKRDQIMICAVVLASLPLYFASLDLPRRIVNEAIQGHAFEKGNPTTSFLVLRLHLPDMLGGDKAVFDGFDVDRFGLLFGLSVLFLLLVLVNGAFKYWINVAKGTLGERMLRRLRFQLFSLILRFPPEALRQTKSSELATIVRDEVEPVGGFIGDAFILPAHLGTQAATAMTFILLQNVWLGLMAAGVVGVQFVVIPRMRRELLRLGRQRQLASRRLAGRVGEVVDGIEAVHSNGTEAWERAEIGHRLFHLFDLRLRIYQRKFMVKFLNNLLAQMTPFLFYCIGGYFALKGQLSIGQLVAVIAAYRDLPPPLKELIDWDQQRLDVQVKYEQVLQQFLPERLRPTRTEGCDGALLGPLALEEVGVREPAGPVLEGVSLAVALPTRLAIVSDGTPSASALARVVAHRLAPTGGRVTVAGRDLSDWSSSSLARRIAYASVEPVLFPGSLRDNIVYGLNRPPPGGQAASRDAEEQRRIGEARRTGNPLDGLGDGWVDYVRAGQPDEAALDRAILDWLRRIGMGDEVYRFGLLGQVDPDRHPDLAARVIEARAGLRASLARSGRDHLVEPFDVARYNRQATVAENLLFGVPTSPAFIGRALAEHPVVRAVLDRCDLTDSLVLMGEQIASTMLEIFRGLPTGHPLFEQFSFLSADELPEYEAILARRTAVEASVARHRGSRLSKARRRLMGLERYGSADATRLIALPLAYIEPRHRLGLIDDDFRARIVEARGLLHGTLEATDEGGVDFYDSEAVCVAAPLRDNLLFGRINQSVADAAGAVTAAITETVEELDLADAIARVGLDHQVGPSGRLLSGPQRAAVSLVRALIRRPDLLVLDGALSPMGENRAKAVLGLLLERSGDERSLVVVLPSERAAGLFDVVWRAQGTRISVQAPEAGGTGAPETPGPDDRGEPGDGAGAGRGAAALSGDAMTEPGDGRAARPVLAGPPGNDA</sequence>
<dbReference type="Gene3D" id="3.40.50.300">
    <property type="entry name" value="P-loop containing nucleotide triphosphate hydrolases"/>
    <property type="match status" value="2"/>
</dbReference>
<feature type="transmembrane region" description="Helical" evidence="6">
    <location>
        <begin position="222"/>
        <end position="239"/>
    </location>
</feature>
<keyword evidence="4 6" id="KW-0472">Membrane</keyword>
<evidence type="ECO:0000256" key="3">
    <source>
        <dbReference type="ARBA" id="ARBA00022989"/>
    </source>
</evidence>
<dbReference type="InterPro" id="IPR027417">
    <property type="entry name" value="P-loop_NTPase"/>
</dbReference>
<dbReference type="PANTHER" id="PTHR43394">
    <property type="entry name" value="ATP-DEPENDENT PERMEASE MDL1, MITOCHONDRIAL"/>
    <property type="match status" value="1"/>
</dbReference>
<feature type="domain" description="ABC transmembrane type-1" evidence="8">
    <location>
        <begin position="109"/>
        <end position="360"/>
    </location>
</feature>
<evidence type="ECO:0000256" key="2">
    <source>
        <dbReference type="ARBA" id="ARBA00022692"/>
    </source>
</evidence>
<dbReference type="RefSeq" id="WP_127733658.1">
    <property type="nucleotide sequence ID" value="NZ_SACP01000038.1"/>
</dbReference>
<dbReference type="GO" id="GO:0140359">
    <property type="term" value="F:ABC-type transporter activity"/>
    <property type="evidence" value="ECO:0007669"/>
    <property type="project" value="InterPro"/>
</dbReference>
<accession>A0A3S3U2D2</accession>
<reference evidence="9 10" key="1">
    <citation type="submission" date="2019-01" db="EMBL/GenBank/DDBJ databases">
        <authorList>
            <person name="Chen W.-M."/>
        </authorList>
    </citation>
    <scope>NUCLEOTIDE SEQUENCE [LARGE SCALE GENOMIC DNA]</scope>
    <source>
        <strain evidence="9 10">TER-1</strain>
    </source>
</reference>
<evidence type="ECO:0000259" key="8">
    <source>
        <dbReference type="PROSITE" id="PS50929"/>
    </source>
</evidence>